<keyword evidence="4" id="KW-1185">Reference proteome</keyword>
<feature type="compositionally biased region" description="Pro residues" evidence="1">
    <location>
        <begin position="1"/>
        <end position="18"/>
    </location>
</feature>
<sequence length="544" mass="59846">MGLTPSPPGHPLGPPGPPHTRWSGKAGPKGGAGGNQRDSIEEQPAGLPGLYTNTLAAVNTVCQPLLLLTTGRSPLTQKFASKDLLTDAAFVCEQVLVDLFIKFNTALPSSAAVERWFSMGKDILRAKRSSLSDVVRGYSFLECSAWPEIASALHTNVNAIFNPGNPSTFHKRYLETMDFLENFERLLGSRKKVAEFREMEEYQTFMQLWNLPVYFQIRYQEIGLAVESSLIHNGDGLTPSTSTSAPPTALVSTSSSTRFHFASTRTVWEACVRCFSREVFLLPLLHRFWKLLLLVLARYRTWVTATTAKLKESSLTSQPQSKFEVPAGTNKRPDNLNPSDKTSHTSLEEMIGELSATITDSLVTAASAPLRMVADTPRLYRRTNRAPPATHQPYIASAAVILSKFAAECEGKVDGLLVARWLTRTAGQVSQRYRGLTYEVLSSAHKMEESLKRLKRARDRGGSGGEGGAGGLSDHDKIRTQICLDVEYFGDQLRSLAVDVEAVDSFSSLLTMVQHARDGTFEGTLPVRTGDDRGAIRYISEVRS</sequence>
<comment type="caution">
    <text evidence="3">The sequence shown here is derived from an EMBL/GenBank/DDBJ whole genome shotgun (WGS) entry which is preliminary data.</text>
</comment>
<evidence type="ECO:0000313" key="4">
    <source>
        <dbReference type="Proteomes" id="UP000770661"/>
    </source>
</evidence>
<reference evidence="3" key="1">
    <citation type="submission" date="2020-07" db="EMBL/GenBank/DDBJ databases">
        <title>The High-quality genome of the commercially important snow crab, Chionoecetes opilio.</title>
        <authorList>
            <person name="Jeong J.-H."/>
            <person name="Ryu S."/>
        </authorList>
    </citation>
    <scope>NUCLEOTIDE SEQUENCE</scope>
    <source>
        <strain evidence="3">MADBK_172401_WGS</strain>
        <tissue evidence="3">Digestive gland</tissue>
    </source>
</reference>
<dbReference type="GO" id="GO:0007030">
    <property type="term" value="P:Golgi organization"/>
    <property type="evidence" value="ECO:0007669"/>
    <property type="project" value="InterPro"/>
</dbReference>
<accession>A0A8J5D206</accession>
<evidence type="ECO:0000259" key="2">
    <source>
        <dbReference type="Pfam" id="PF12022"/>
    </source>
</evidence>
<gene>
    <name evidence="3" type="primary">COG2</name>
    <name evidence="3" type="ORF">GWK47_029485</name>
</gene>
<feature type="region of interest" description="Disordered" evidence="1">
    <location>
        <begin position="1"/>
        <end position="45"/>
    </location>
</feature>
<dbReference type="PANTHER" id="PTHR12961:SF0">
    <property type="entry name" value="CONSERVED OLIGOMERIC GOLGI COMPLEX SUBUNIT 2"/>
    <property type="match status" value="1"/>
</dbReference>
<dbReference type="GO" id="GO:0006891">
    <property type="term" value="P:intra-Golgi vesicle-mediated transport"/>
    <property type="evidence" value="ECO:0007669"/>
    <property type="project" value="TreeGrafter"/>
</dbReference>
<proteinExistence type="predicted"/>
<dbReference type="GO" id="GO:0017119">
    <property type="term" value="C:Golgi transport complex"/>
    <property type="evidence" value="ECO:0007669"/>
    <property type="project" value="TreeGrafter"/>
</dbReference>
<name>A0A8J5D206_CHIOP</name>
<dbReference type="Proteomes" id="UP000770661">
    <property type="component" value="Unassembled WGS sequence"/>
</dbReference>
<dbReference type="PANTHER" id="PTHR12961">
    <property type="entry name" value="CONSERVED OLIGOMERIC GOLGI COMPLEX COMPONENT 2"/>
    <property type="match status" value="1"/>
</dbReference>
<protein>
    <submittedName>
        <fullName evidence="3">Conserved oligomeric Golgi complex subunit 2</fullName>
    </submittedName>
</protein>
<feature type="domain" description="COG complex component COG2 C-terminal" evidence="2">
    <location>
        <begin position="209"/>
        <end position="317"/>
    </location>
</feature>
<dbReference type="InterPro" id="IPR024603">
    <property type="entry name" value="COG_complex_COG2_C"/>
</dbReference>
<dbReference type="OrthoDB" id="332281at2759"/>
<dbReference type="GO" id="GO:0016020">
    <property type="term" value="C:membrane"/>
    <property type="evidence" value="ECO:0007669"/>
    <property type="project" value="InterPro"/>
</dbReference>
<dbReference type="AlphaFoldDB" id="A0A8J5D206"/>
<organism evidence="3 4">
    <name type="scientific">Chionoecetes opilio</name>
    <name type="common">Atlantic snow crab</name>
    <name type="synonym">Cancer opilio</name>
    <dbReference type="NCBI Taxonomy" id="41210"/>
    <lineage>
        <taxon>Eukaryota</taxon>
        <taxon>Metazoa</taxon>
        <taxon>Ecdysozoa</taxon>
        <taxon>Arthropoda</taxon>
        <taxon>Crustacea</taxon>
        <taxon>Multicrustacea</taxon>
        <taxon>Malacostraca</taxon>
        <taxon>Eumalacostraca</taxon>
        <taxon>Eucarida</taxon>
        <taxon>Decapoda</taxon>
        <taxon>Pleocyemata</taxon>
        <taxon>Brachyura</taxon>
        <taxon>Eubrachyura</taxon>
        <taxon>Majoidea</taxon>
        <taxon>Majidae</taxon>
        <taxon>Chionoecetes</taxon>
    </lineage>
</organism>
<dbReference type="InterPro" id="IPR009316">
    <property type="entry name" value="COG2"/>
</dbReference>
<evidence type="ECO:0000313" key="3">
    <source>
        <dbReference type="EMBL" id="KAG0729859.1"/>
    </source>
</evidence>
<feature type="domain" description="COG complex component COG2 C-terminal" evidence="2">
    <location>
        <begin position="341"/>
        <end position="486"/>
    </location>
</feature>
<evidence type="ECO:0000256" key="1">
    <source>
        <dbReference type="SAM" id="MobiDB-lite"/>
    </source>
</evidence>
<feature type="region of interest" description="Disordered" evidence="1">
    <location>
        <begin position="317"/>
        <end position="343"/>
    </location>
</feature>
<dbReference type="EMBL" id="JACEEZ010000736">
    <property type="protein sequence ID" value="KAG0729859.1"/>
    <property type="molecule type" value="Genomic_DNA"/>
</dbReference>
<dbReference type="Pfam" id="PF12022">
    <property type="entry name" value="COG2_C"/>
    <property type="match status" value="2"/>
</dbReference>
<dbReference type="GO" id="GO:0015031">
    <property type="term" value="P:protein transport"/>
    <property type="evidence" value="ECO:0007669"/>
    <property type="project" value="InterPro"/>
</dbReference>